<feature type="domain" description="GHMP kinase N-terminal" evidence="6">
    <location>
        <begin position="114"/>
        <end position="198"/>
    </location>
</feature>
<name>A0A915DEF4_9BILA</name>
<dbReference type="PANTHER" id="PTHR10457:SF7">
    <property type="entry name" value="GALACTOKINASE-RELATED"/>
    <property type="match status" value="1"/>
</dbReference>
<keyword evidence="9" id="KW-1185">Reference proteome</keyword>
<dbReference type="Pfam" id="PF00288">
    <property type="entry name" value="GHMP_kinases_N"/>
    <property type="match status" value="1"/>
</dbReference>
<comment type="similarity">
    <text evidence="1">Belongs to the GHMP kinase family. GalK subfamily.</text>
</comment>
<evidence type="ECO:0000256" key="5">
    <source>
        <dbReference type="ARBA" id="ARBA00023277"/>
    </source>
</evidence>
<dbReference type="InterPro" id="IPR006204">
    <property type="entry name" value="GHMP_kinase_N_dom"/>
</dbReference>
<dbReference type="InterPro" id="IPR019741">
    <property type="entry name" value="Galactokinase_CS"/>
</dbReference>
<dbReference type="SUPFAM" id="SSF55060">
    <property type="entry name" value="GHMP Kinase, C-terminal domain"/>
    <property type="match status" value="1"/>
</dbReference>
<protein>
    <submittedName>
        <fullName evidence="10">Galactokinase</fullName>
    </submittedName>
</protein>
<evidence type="ECO:0000259" key="6">
    <source>
        <dbReference type="Pfam" id="PF00288"/>
    </source>
</evidence>
<dbReference type="InterPro" id="IPR006206">
    <property type="entry name" value="Mevalonate/galactokinase"/>
</dbReference>
<evidence type="ECO:0000259" key="8">
    <source>
        <dbReference type="Pfam" id="PF10509"/>
    </source>
</evidence>
<organism evidence="9 10">
    <name type="scientific">Ditylenchus dipsaci</name>
    <dbReference type="NCBI Taxonomy" id="166011"/>
    <lineage>
        <taxon>Eukaryota</taxon>
        <taxon>Metazoa</taxon>
        <taxon>Ecdysozoa</taxon>
        <taxon>Nematoda</taxon>
        <taxon>Chromadorea</taxon>
        <taxon>Rhabditida</taxon>
        <taxon>Tylenchina</taxon>
        <taxon>Tylenchomorpha</taxon>
        <taxon>Sphaerularioidea</taxon>
        <taxon>Anguinidae</taxon>
        <taxon>Anguininae</taxon>
        <taxon>Ditylenchus</taxon>
    </lineage>
</organism>
<feature type="domain" description="Galactokinase N-terminal" evidence="8">
    <location>
        <begin position="9"/>
        <end position="56"/>
    </location>
</feature>
<dbReference type="InterPro" id="IPR020568">
    <property type="entry name" value="Ribosomal_Su5_D2-typ_SF"/>
</dbReference>
<dbReference type="PRINTS" id="PR00473">
    <property type="entry name" value="GALCTOKINASE"/>
</dbReference>
<dbReference type="WBParaSite" id="jg18566">
    <property type="protein sequence ID" value="jg18566"/>
    <property type="gene ID" value="jg18566"/>
</dbReference>
<evidence type="ECO:0000256" key="1">
    <source>
        <dbReference type="ARBA" id="ARBA00006566"/>
    </source>
</evidence>
<dbReference type="GO" id="GO:0004335">
    <property type="term" value="F:galactokinase activity"/>
    <property type="evidence" value="ECO:0007669"/>
    <property type="project" value="InterPro"/>
</dbReference>
<dbReference type="PRINTS" id="PR00959">
    <property type="entry name" value="MEVGALKINASE"/>
</dbReference>
<proteinExistence type="inferred from homology"/>
<dbReference type="InterPro" id="IPR019539">
    <property type="entry name" value="GalKase_N"/>
</dbReference>
<dbReference type="InterPro" id="IPR013750">
    <property type="entry name" value="GHMP_kinase_C_dom"/>
</dbReference>
<dbReference type="PIRSF" id="PIRSF000530">
    <property type="entry name" value="Galactokinase"/>
    <property type="match status" value="1"/>
</dbReference>
<dbReference type="Pfam" id="PF08544">
    <property type="entry name" value="GHMP_kinases_C"/>
    <property type="match status" value="1"/>
</dbReference>
<dbReference type="PROSITE" id="PS00106">
    <property type="entry name" value="GALACTOKINASE"/>
    <property type="match status" value="1"/>
</dbReference>
<sequence>MSRSQVESLFQNSFQKQPEWVIRCPGRVNLIGEHIDYSGYSVLPMAIQESTYLAVGIADQTSENAKQLNFVSVEPEKYESASCALSSLLPVQTVSSAPCPLKWYHYFVAGWRRVIQKLVADYPELQIHGLNIAVGSSIPPNAGLSSSSALVSAATLATLAIQDPQFDASNFDKTQLADLAISAERYVGTEGGGMDQALVHSNTEMNKANSSHYNERVVECRIAAQILCKKGGKLAEGQTEWSSVRTLKQAEHMFGFEQQPQEMLKYVEELLEKEDKSAHSRQEVCDILGIQEADLAKHSLNNNTQQMTHFWLAKRARHVYSEAARVFAFEEICNQQQAKKGDSTQEEVLSKLGKLMNQSHQSCQLDFQCSSPELDLAVQKCLSCGCLGARLTGAGWGGCAVALVDSKERQKMLAKDRPDQVPLDVLFWTEPSQGIEAFKSL</sequence>
<keyword evidence="2" id="KW-0547">Nucleotide-binding</keyword>
<reference evidence="10" key="1">
    <citation type="submission" date="2022-11" db="UniProtKB">
        <authorList>
            <consortium name="WormBaseParasite"/>
        </authorList>
    </citation>
    <scope>IDENTIFICATION</scope>
</reference>
<evidence type="ECO:0000313" key="10">
    <source>
        <dbReference type="WBParaSite" id="jg18566"/>
    </source>
</evidence>
<dbReference type="GO" id="GO:0005829">
    <property type="term" value="C:cytosol"/>
    <property type="evidence" value="ECO:0007669"/>
    <property type="project" value="TreeGrafter"/>
</dbReference>
<dbReference type="SUPFAM" id="SSF54211">
    <property type="entry name" value="Ribosomal protein S5 domain 2-like"/>
    <property type="match status" value="1"/>
</dbReference>
<dbReference type="Pfam" id="PF10509">
    <property type="entry name" value="GalKase_gal_bdg"/>
    <property type="match status" value="1"/>
</dbReference>
<dbReference type="GO" id="GO:0006012">
    <property type="term" value="P:galactose metabolic process"/>
    <property type="evidence" value="ECO:0007669"/>
    <property type="project" value="UniProtKB-KW"/>
</dbReference>
<accession>A0A915DEF4</accession>
<evidence type="ECO:0000256" key="3">
    <source>
        <dbReference type="ARBA" id="ARBA00022840"/>
    </source>
</evidence>
<dbReference type="PANTHER" id="PTHR10457">
    <property type="entry name" value="MEVALONATE KINASE/GALACTOKINASE"/>
    <property type="match status" value="1"/>
</dbReference>
<dbReference type="InterPro" id="IPR036554">
    <property type="entry name" value="GHMP_kinase_C_sf"/>
</dbReference>
<dbReference type="InterPro" id="IPR000705">
    <property type="entry name" value="Galactokinase"/>
</dbReference>
<evidence type="ECO:0000256" key="4">
    <source>
        <dbReference type="ARBA" id="ARBA00023144"/>
    </source>
</evidence>
<feature type="domain" description="GHMP kinase C-terminal" evidence="7">
    <location>
        <begin position="348"/>
        <end position="410"/>
    </location>
</feature>
<dbReference type="Proteomes" id="UP000887574">
    <property type="component" value="Unplaced"/>
</dbReference>
<dbReference type="InterPro" id="IPR014721">
    <property type="entry name" value="Ribsml_uS5_D2-typ_fold_subgr"/>
</dbReference>
<keyword evidence="4" id="KW-0299">Galactose metabolism</keyword>
<dbReference type="AlphaFoldDB" id="A0A915DEF4"/>
<dbReference type="FunFam" id="1.20.1440.340:FF:000003">
    <property type="entry name" value="GAL1p Galactokinase"/>
    <property type="match status" value="1"/>
</dbReference>
<dbReference type="Gene3D" id="3.30.230.10">
    <property type="match status" value="1"/>
</dbReference>
<keyword evidence="5" id="KW-0119">Carbohydrate metabolism</keyword>
<dbReference type="GO" id="GO:0005524">
    <property type="term" value="F:ATP binding"/>
    <property type="evidence" value="ECO:0007669"/>
    <property type="project" value="UniProtKB-KW"/>
</dbReference>
<evidence type="ECO:0000259" key="7">
    <source>
        <dbReference type="Pfam" id="PF08544"/>
    </source>
</evidence>
<evidence type="ECO:0000256" key="2">
    <source>
        <dbReference type="ARBA" id="ARBA00022741"/>
    </source>
</evidence>
<evidence type="ECO:0000313" key="9">
    <source>
        <dbReference type="Proteomes" id="UP000887574"/>
    </source>
</evidence>
<dbReference type="Gene3D" id="1.20.1440.340">
    <property type="match status" value="1"/>
</dbReference>
<keyword evidence="3" id="KW-0067">ATP-binding</keyword>